<dbReference type="Gene3D" id="2.60.40.1120">
    <property type="entry name" value="Carboxypeptidase-like, regulatory domain"/>
    <property type="match status" value="3"/>
</dbReference>
<accession>A0A1H0JID6</accession>
<keyword evidence="2" id="KW-1133">Transmembrane helix</keyword>
<keyword evidence="3" id="KW-0378">Hydrolase</keyword>
<sequence>MRVSVTPQRIELEEETPFKVAITVTNTGDLIGGYHLRILGADPAWVRLESENLSLFPDTSQTVTATITIPRGLGAGDRRIAIQVRELTPPQAISVAEIDILVPSRQALKLSLSPMTVICGSVGRFGLVLENTGNTTVEARPIGLDPEEKIEFTFLPPVVTLAPGEHVITDLRAKAKRRWFGTPVVRAFGLAIAPDDVLAAPLIPEPGPGAGPRHRKVAGAIAPVPPKIEPLATGSMLQKARLARGAISLLSLLLAVSVFAIVITIALSRLVGVSAADRDLAIQVAAARQSNSASGTSTLGGTVKLLTDGSPAAGVAVELFDANSTASPLTSTATNDKGVWTLPSLAEGSYKLRFRGAGFAEIWYPSALTGADAKAVQLQAGQKLTNLAITLGGLPATVSGTVLGDDVAAAVLTVSIPATDLPRGGAPPTGTATLPLVTAQPVPTAGAPAVTRSTAPKTTAAATTSAPADGANGGAVVQTVPIGADGTFSVPDLPSPAVYDLTVAKAGYATATQRIDLSGGEDRKGVELRLRTGDGLISGTVTGPDGPLAGAVVTATTGKTVVTTVSLTTGAVGTFTLRGLVTPGTYTVTVTKDNFTTASSTLTLAAGQKLTGVQLSMARSSGSLTGMVTLLGTGKAAPGVSVTITTGDTTVSTVTQSTGSIGAWTVAGLPVPGAYTVTFSRADLQSQTVAVSLDATGKLTSGSGSTAGGIAVGMKSASAVISGTVTQRSANGTVQKVGQAVITLSSGTDTYTVNSASLPSSSLGRYEITGITPGTYTLSANRPGTSPTTVIVTVTAGQILLYDPVMIPPAAISGHVKSRTGGTVLGLEVDLYQASQYPAKVYRTTTTDSTGAYSFVDVDAPQAYVVEVRSSTAGSLGSATLVLAASQAAVLDLTVGAITSGTTTQGAVTTPAAPTTPTTPTSTTAGAAPAVTTPASVTPARVTSTTDTTTGTR</sequence>
<evidence type="ECO:0000256" key="2">
    <source>
        <dbReference type="SAM" id="Phobius"/>
    </source>
</evidence>
<evidence type="ECO:0000256" key="1">
    <source>
        <dbReference type="SAM" id="MobiDB-lite"/>
    </source>
</evidence>
<keyword evidence="3" id="KW-0121">Carboxypeptidase</keyword>
<evidence type="ECO:0000313" key="3">
    <source>
        <dbReference type="EMBL" id="SDO43243.1"/>
    </source>
</evidence>
<feature type="compositionally biased region" description="Low complexity" evidence="1">
    <location>
        <begin position="451"/>
        <end position="468"/>
    </location>
</feature>
<keyword evidence="2" id="KW-0812">Transmembrane</keyword>
<name>A0A1H0JID6_9ACTN</name>
<feature type="transmembrane region" description="Helical" evidence="2">
    <location>
        <begin position="246"/>
        <end position="267"/>
    </location>
</feature>
<keyword evidence="3" id="KW-0645">Protease</keyword>
<dbReference type="SUPFAM" id="SSF49478">
    <property type="entry name" value="Cna protein B-type domain"/>
    <property type="match status" value="1"/>
</dbReference>
<dbReference type="Proteomes" id="UP000198741">
    <property type="component" value="Chromosome I"/>
</dbReference>
<organism evidence="3 4">
    <name type="scientific">Nakamurella panacisegetis</name>
    <dbReference type="NCBI Taxonomy" id="1090615"/>
    <lineage>
        <taxon>Bacteria</taxon>
        <taxon>Bacillati</taxon>
        <taxon>Actinomycetota</taxon>
        <taxon>Actinomycetes</taxon>
        <taxon>Nakamurellales</taxon>
        <taxon>Nakamurellaceae</taxon>
        <taxon>Nakamurella</taxon>
    </lineage>
</organism>
<dbReference type="SUPFAM" id="SSF49452">
    <property type="entry name" value="Starch-binding domain-like"/>
    <property type="match status" value="3"/>
</dbReference>
<keyword evidence="2" id="KW-0472">Membrane</keyword>
<dbReference type="Pfam" id="PF13620">
    <property type="entry name" value="CarboxypepD_reg"/>
    <property type="match status" value="2"/>
</dbReference>
<dbReference type="STRING" id="1090615.SAMN04515671_0918"/>
<evidence type="ECO:0000313" key="4">
    <source>
        <dbReference type="Proteomes" id="UP000198741"/>
    </source>
</evidence>
<feature type="region of interest" description="Disordered" evidence="1">
    <location>
        <begin position="444"/>
        <end position="471"/>
    </location>
</feature>
<reference evidence="3 4" key="1">
    <citation type="submission" date="2016-10" db="EMBL/GenBank/DDBJ databases">
        <authorList>
            <person name="de Groot N.N."/>
        </authorList>
    </citation>
    <scope>NUCLEOTIDE SEQUENCE [LARGE SCALE GENOMIC DNA]</scope>
    <source>
        <strain evidence="4">P4-7,KCTC 19426,CECT 7604</strain>
    </source>
</reference>
<feature type="region of interest" description="Disordered" evidence="1">
    <location>
        <begin position="903"/>
        <end position="953"/>
    </location>
</feature>
<keyword evidence="4" id="KW-1185">Reference proteome</keyword>
<dbReference type="OrthoDB" id="5164924at2"/>
<proteinExistence type="predicted"/>
<dbReference type="EMBL" id="LT629710">
    <property type="protein sequence ID" value="SDO43243.1"/>
    <property type="molecule type" value="Genomic_DNA"/>
</dbReference>
<gene>
    <name evidence="3" type="ORF">SAMN04515671_0918</name>
</gene>
<dbReference type="GO" id="GO:0004180">
    <property type="term" value="F:carboxypeptidase activity"/>
    <property type="evidence" value="ECO:0007669"/>
    <property type="project" value="UniProtKB-KW"/>
</dbReference>
<dbReference type="AlphaFoldDB" id="A0A1H0JID6"/>
<protein>
    <submittedName>
        <fullName evidence="3">Carboxypeptidase regulatory-like domain-containing protein</fullName>
    </submittedName>
</protein>
<dbReference type="GO" id="GO:0030246">
    <property type="term" value="F:carbohydrate binding"/>
    <property type="evidence" value="ECO:0007669"/>
    <property type="project" value="InterPro"/>
</dbReference>
<dbReference type="InterPro" id="IPR013784">
    <property type="entry name" value="Carb-bd-like_fold"/>
</dbReference>
<dbReference type="RefSeq" id="WP_090474783.1">
    <property type="nucleotide sequence ID" value="NZ_LT629710.1"/>
</dbReference>